<keyword evidence="3" id="KW-0393">Immunoglobulin domain</keyword>
<evidence type="ECO:0000259" key="5">
    <source>
        <dbReference type="PROSITE" id="PS50835"/>
    </source>
</evidence>
<reference evidence="6" key="2">
    <citation type="submission" date="2025-09" db="UniProtKB">
        <authorList>
            <consortium name="Ensembl"/>
        </authorList>
    </citation>
    <scope>IDENTIFICATION</scope>
</reference>
<dbReference type="Gene3D" id="2.60.40.10">
    <property type="entry name" value="Immunoglobulins"/>
    <property type="match status" value="1"/>
</dbReference>
<feature type="transmembrane region" description="Helical" evidence="4">
    <location>
        <begin position="117"/>
        <end position="137"/>
    </location>
</feature>
<keyword evidence="4" id="KW-1133">Transmembrane helix</keyword>
<dbReference type="InterPro" id="IPR007110">
    <property type="entry name" value="Ig-like_dom"/>
</dbReference>
<dbReference type="GO" id="GO:0016020">
    <property type="term" value="C:membrane"/>
    <property type="evidence" value="ECO:0007669"/>
    <property type="project" value="UniProtKB-SubCell"/>
</dbReference>
<keyword evidence="2 4" id="KW-0472">Membrane</keyword>
<evidence type="ECO:0000256" key="4">
    <source>
        <dbReference type="SAM" id="Phobius"/>
    </source>
</evidence>
<dbReference type="PANTHER" id="PTHR24100">
    <property type="entry name" value="BUTYROPHILIN"/>
    <property type="match status" value="1"/>
</dbReference>
<evidence type="ECO:0000256" key="2">
    <source>
        <dbReference type="ARBA" id="ARBA00023136"/>
    </source>
</evidence>
<sequence>MFQNQSNISLKICNLNQSNMLRVALVWEESILLPCETTINLPEVAKVEWKTRFNRKVHVYENRSDQLQDQDHRYRDRTQMNEDRLKTRDFMSDSGEYKCEVDGEVKRNKTVHLKVKGLLVSLCVYMVKCTVVLLFTLHRLSGMLEFLHLSIRLRADESCHKGHLVNNSSYPVSDWSVGMW</sequence>
<evidence type="ECO:0000256" key="1">
    <source>
        <dbReference type="ARBA" id="ARBA00004370"/>
    </source>
</evidence>
<reference evidence="6" key="1">
    <citation type="submission" date="2025-08" db="UniProtKB">
        <authorList>
            <consortium name="Ensembl"/>
        </authorList>
    </citation>
    <scope>IDENTIFICATION</scope>
</reference>
<dbReference type="AlphaFoldDB" id="A0A3Q2X2D1"/>
<evidence type="ECO:0000256" key="3">
    <source>
        <dbReference type="ARBA" id="ARBA00023319"/>
    </source>
</evidence>
<dbReference type="InterPro" id="IPR036179">
    <property type="entry name" value="Ig-like_dom_sf"/>
</dbReference>
<keyword evidence="7" id="KW-1185">Reference proteome</keyword>
<organism evidence="6 7">
    <name type="scientific">Haplochromis burtoni</name>
    <name type="common">Burton's mouthbrooder</name>
    <name type="synonym">Chromis burtoni</name>
    <dbReference type="NCBI Taxonomy" id="8153"/>
    <lineage>
        <taxon>Eukaryota</taxon>
        <taxon>Metazoa</taxon>
        <taxon>Chordata</taxon>
        <taxon>Craniata</taxon>
        <taxon>Vertebrata</taxon>
        <taxon>Euteleostomi</taxon>
        <taxon>Actinopterygii</taxon>
        <taxon>Neopterygii</taxon>
        <taxon>Teleostei</taxon>
        <taxon>Neoteleostei</taxon>
        <taxon>Acanthomorphata</taxon>
        <taxon>Ovalentaria</taxon>
        <taxon>Cichlomorphae</taxon>
        <taxon>Cichliformes</taxon>
        <taxon>Cichlidae</taxon>
        <taxon>African cichlids</taxon>
        <taxon>Pseudocrenilabrinae</taxon>
        <taxon>Haplochromini</taxon>
        <taxon>Haplochromis</taxon>
    </lineage>
</organism>
<accession>A0A3Q2X2D1</accession>
<dbReference type="SUPFAM" id="SSF48726">
    <property type="entry name" value="Immunoglobulin"/>
    <property type="match status" value="1"/>
</dbReference>
<evidence type="ECO:0000313" key="7">
    <source>
        <dbReference type="Proteomes" id="UP000264840"/>
    </source>
</evidence>
<comment type="subcellular location">
    <subcellularLocation>
        <location evidence="1">Membrane</location>
    </subcellularLocation>
</comment>
<dbReference type="Proteomes" id="UP000264840">
    <property type="component" value="Unplaced"/>
</dbReference>
<protein>
    <recommendedName>
        <fullName evidence="5">Ig-like domain-containing protein</fullName>
    </recommendedName>
</protein>
<proteinExistence type="predicted"/>
<dbReference type="InterPro" id="IPR050504">
    <property type="entry name" value="IgSF_BTN/MOG"/>
</dbReference>
<dbReference type="PROSITE" id="PS50835">
    <property type="entry name" value="IG_LIKE"/>
    <property type="match status" value="1"/>
</dbReference>
<feature type="domain" description="Ig-like" evidence="5">
    <location>
        <begin position="29"/>
        <end position="112"/>
    </location>
</feature>
<dbReference type="Ensembl" id="ENSHBUT00000026838.1">
    <property type="protein sequence ID" value="ENSHBUP00000033227.1"/>
    <property type="gene ID" value="ENSHBUG00000020029.1"/>
</dbReference>
<keyword evidence="4" id="KW-0812">Transmembrane</keyword>
<name>A0A3Q2X2D1_HAPBU</name>
<dbReference type="InterPro" id="IPR013783">
    <property type="entry name" value="Ig-like_fold"/>
</dbReference>
<evidence type="ECO:0000313" key="6">
    <source>
        <dbReference type="Ensembl" id="ENSHBUP00000033227.1"/>
    </source>
</evidence>